<dbReference type="AlphaFoldDB" id="A0A2P2DZI0"/>
<evidence type="ECO:0000313" key="2">
    <source>
        <dbReference type="Proteomes" id="UP000245133"/>
    </source>
</evidence>
<comment type="caution">
    <text evidence="1">The sequence shown here is derived from an EMBL/GenBank/DDBJ whole genome shotgun (WGS) entry which is preliminary data.</text>
</comment>
<keyword evidence="2" id="KW-1185">Reference proteome</keyword>
<sequence>MSTKCEYAIAFFILFLFANTTSYSKDFDTILEKPFEKPKPDQHRVFFRLLGGDGSMFTPAQGELIADDRASTIASGGREFYSTAFTTLFGPRKDFRTSTTQFDLEYRYLDKFRILYETRTIVQNRDYNTFNSSGFGLSSVPLDYSDKQKRLGFAYFFPIAESITVGLSLRHVELNQITKSDFGTIRSVPVGSAVNRQILAINGISDQNVKYTGLVPGIGFEFKPLSWFEIHLQHLYFNLKGNDIRNDFAYVSLGNSSASGFSFGEGDASYKGYSQTIDFVFRYSSWFATRWGYTRENFTKTNKVYSFSNIQTDPIAAIASSLLTQSLSDVNVKYGSYNVTIEFSKGFGN</sequence>
<dbReference type="RefSeq" id="WP_108975423.1">
    <property type="nucleotide sequence ID" value="NZ_BFBB01000003.1"/>
</dbReference>
<organism evidence="1 2">
    <name type="scientific">Leptospira ryugenii</name>
    <dbReference type="NCBI Taxonomy" id="1917863"/>
    <lineage>
        <taxon>Bacteria</taxon>
        <taxon>Pseudomonadati</taxon>
        <taxon>Spirochaetota</taxon>
        <taxon>Spirochaetia</taxon>
        <taxon>Leptospirales</taxon>
        <taxon>Leptospiraceae</taxon>
        <taxon>Leptospira</taxon>
    </lineage>
</organism>
<protein>
    <recommendedName>
        <fullName evidence="3">Outer membrane protein</fullName>
    </recommendedName>
</protein>
<evidence type="ECO:0000313" key="1">
    <source>
        <dbReference type="EMBL" id="GBF50029.1"/>
    </source>
</evidence>
<accession>A0A2P2DZI0</accession>
<dbReference type="OrthoDB" id="326056at2"/>
<gene>
    <name evidence="1" type="ORF">LPTSP4_15500</name>
</gene>
<dbReference type="EMBL" id="BFBB01000003">
    <property type="protein sequence ID" value="GBF50029.1"/>
    <property type="molecule type" value="Genomic_DNA"/>
</dbReference>
<dbReference type="Proteomes" id="UP000245133">
    <property type="component" value="Unassembled WGS sequence"/>
</dbReference>
<proteinExistence type="predicted"/>
<name>A0A2P2DZI0_9LEPT</name>
<evidence type="ECO:0008006" key="3">
    <source>
        <dbReference type="Google" id="ProtNLM"/>
    </source>
</evidence>
<reference evidence="1 2" key="1">
    <citation type="submission" date="2018-02" db="EMBL/GenBank/DDBJ databases">
        <title>Novel Leptospira species isolated from soil and water in Japan.</title>
        <authorList>
            <person name="Nakao R."/>
            <person name="Masuzawa T."/>
        </authorList>
    </citation>
    <scope>NUCLEOTIDE SEQUENCE [LARGE SCALE GENOMIC DNA]</scope>
    <source>
        <strain evidence="1 2">YH101</strain>
    </source>
</reference>